<protein>
    <submittedName>
        <fullName evidence="3">AbrB family transcriptional regulator (Stage V sporulation protein T)</fullName>
    </submittedName>
</protein>
<dbReference type="AlphaFoldDB" id="A0A939BRG3"/>
<dbReference type="InterPro" id="IPR037914">
    <property type="entry name" value="SpoVT-AbrB_sf"/>
</dbReference>
<evidence type="ECO:0000313" key="3">
    <source>
        <dbReference type="EMBL" id="MBM7555966.1"/>
    </source>
</evidence>
<dbReference type="GO" id="GO:0003677">
    <property type="term" value="F:DNA binding"/>
    <property type="evidence" value="ECO:0007669"/>
    <property type="project" value="UniProtKB-UniRule"/>
</dbReference>
<reference evidence="3" key="1">
    <citation type="submission" date="2021-01" db="EMBL/GenBank/DDBJ databases">
        <title>Genomic Encyclopedia of Type Strains, Phase IV (KMG-IV): sequencing the most valuable type-strain genomes for metagenomic binning, comparative biology and taxonomic classification.</title>
        <authorList>
            <person name="Goeker M."/>
        </authorList>
    </citation>
    <scope>NUCLEOTIDE SEQUENCE</scope>
    <source>
        <strain evidence="3">DSM 23230</strain>
    </source>
</reference>
<dbReference type="PANTHER" id="PTHR36432">
    <property type="match status" value="1"/>
</dbReference>
<gene>
    <name evidence="3" type="ORF">JOC47_000800</name>
</gene>
<dbReference type="EMBL" id="JAFBDQ010000003">
    <property type="protein sequence ID" value="MBM7555966.1"/>
    <property type="molecule type" value="Genomic_DNA"/>
</dbReference>
<keyword evidence="1" id="KW-0238">DNA-binding</keyword>
<dbReference type="Proteomes" id="UP000774000">
    <property type="component" value="Unassembled WGS sequence"/>
</dbReference>
<sequence>MRATGIVRKIDNLGRVVIPKEIRTEMQINNGNTLEIYVDKNDTVVLKKYSPVRELEDLQGYIETLEETTDANVLIADTDRIVSVSSKLKEYQGHTLSKKVKKIMENRKTKFLNEISDEDICLDFRSKTNQDLGNLIITPIMKQGDILGGIILATTEEELSDFESKSTKVAAKVISKRLGL</sequence>
<accession>A0A939BRG3</accession>
<dbReference type="PROSITE" id="PS51740">
    <property type="entry name" value="SPOVT_ABRB"/>
    <property type="match status" value="1"/>
</dbReference>
<dbReference type="InterPro" id="IPR029016">
    <property type="entry name" value="GAF-like_dom_sf"/>
</dbReference>
<dbReference type="Gene3D" id="3.30.450.40">
    <property type="match status" value="1"/>
</dbReference>
<dbReference type="RefSeq" id="WP_204700675.1">
    <property type="nucleotide sequence ID" value="NZ_JAFBDQ010000003.1"/>
</dbReference>
<feature type="domain" description="SpoVT-AbrB" evidence="2">
    <location>
        <begin position="5"/>
        <end position="51"/>
    </location>
</feature>
<keyword evidence="4" id="KW-1185">Reference proteome</keyword>
<evidence type="ECO:0000259" key="2">
    <source>
        <dbReference type="PROSITE" id="PS51740"/>
    </source>
</evidence>
<dbReference type="SMART" id="SM00966">
    <property type="entry name" value="SpoVT_AbrB"/>
    <property type="match status" value="1"/>
</dbReference>
<dbReference type="PANTHER" id="PTHR36432:SF1">
    <property type="entry name" value="STAGE V SPORULATION PROTEIN T"/>
    <property type="match status" value="1"/>
</dbReference>
<dbReference type="InterPro" id="IPR052731">
    <property type="entry name" value="B_subtilis_Trans_State_Reg"/>
</dbReference>
<name>A0A939BRG3_9FIRM</name>
<comment type="caution">
    <text evidence="3">The sequence shown here is derived from an EMBL/GenBank/DDBJ whole genome shotgun (WGS) entry which is preliminary data.</text>
</comment>
<evidence type="ECO:0000256" key="1">
    <source>
        <dbReference type="PROSITE-ProRule" id="PRU01076"/>
    </source>
</evidence>
<organism evidence="3 4">
    <name type="scientific">Halanaerobacter jeridensis</name>
    <dbReference type="NCBI Taxonomy" id="706427"/>
    <lineage>
        <taxon>Bacteria</taxon>
        <taxon>Bacillati</taxon>
        <taxon>Bacillota</taxon>
        <taxon>Clostridia</taxon>
        <taxon>Halanaerobiales</taxon>
        <taxon>Halobacteroidaceae</taxon>
        <taxon>Halanaerobacter</taxon>
    </lineage>
</organism>
<dbReference type="Pfam" id="PF04014">
    <property type="entry name" value="MazE_antitoxin"/>
    <property type="match status" value="1"/>
</dbReference>
<dbReference type="SUPFAM" id="SSF89447">
    <property type="entry name" value="AbrB/MazE/MraZ-like"/>
    <property type="match status" value="1"/>
</dbReference>
<dbReference type="InterPro" id="IPR007159">
    <property type="entry name" value="SpoVT-AbrB_dom"/>
</dbReference>
<evidence type="ECO:0000313" key="4">
    <source>
        <dbReference type="Proteomes" id="UP000774000"/>
    </source>
</evidence>
<dbReference type="NCBIfam" id="TIGR01439">
    <property type="entry name" value="lp_hng_hel_AbrB"/>
    <property type="match status" value="1"/>
</dbReference>
<proteinExistence type="predicted"/>
<dbReference type="Pfam" id="PF15714">
    <property type="entry name" value="SpoVT_C"/>
    <property type="match status" value="1"/>
</dbReference>
<dbReference type="Gene3D" id="2.10.260.10">
    <property type="match status" value="1"/>
</dbReference>